<feature type="signal peptide" evidence="1">
    <location>
        <begin position="1"/>
        <end position="34"/>
    </location>
</feature>
<dbReference type="Proteomes" id="UP000219369">
    <property type="component" value="Unassembled WGS sequence"/>
</dbReference>
<accession>A0A2H3SW29</accession>
<organism evidence="2 3">
    <name type="scientific">Fusarium oxysporum</name>
    <name type="common">Fusarium vascular wilt</name>
    <dbReference type="NCBI Taxonomy" id="5507"/>
    <lineage>
        <taxon>Eukaryota</taxon>
        <taxon>Fungi</taxon>
        <taxon>Dikarya</taxon>
        <taxon>Ascomycota</taxon>
        <taxon>Pezizomycotina</taxon>
        <taxon>Sordariomycetes</taxon>
        <taxon>Hypocreomycetidae</taxon>
        <taxon>Hypocreales</taxon>
        <taxon>Nectriaceae</taxon>
        <taxon>Fusarium</taxon>
        <taxon>Fusarium oxysporum species complex</taxon>
    </lineage>
</organism>
<evidence type="ECO:0008006" key="4">
    <source>
        <dbReference type="Google" id="ProtNLM"/>
    </source>
</evidence>
<evidence type="ECO:0000313" key="3">
    <source>
        <dbReference type="Proteomes" id="UP000219369"/>
    </source>
</evidence>
<dbReference type="EMBL" id="FMJY01000002">
    <property type="protein sequence ID" value="SCO80668.1"/>
    <property type="molecule type" value="Genomic_DNA"/>
</dbReference>
<feature type="chain" id="PRO_5013944307" description="Fungal N-terminal domain-containing protein" evidence="1">
    <location>
        <begin position="35"/>
        <end position="174"/>
    </location>
</feature>
<gene>
    <name evidence="2" type="ORF">FRV6_04881</name>
</gene>
<dbReference type="OrthoDB" id="538223at2759"/>
<protein>
    <recommendedName>
        <fullName evidence="4">Fungal N-terminal domain-containing protein</fullName>
    </recommendedName>
</protein>
<evidence type="ECO:0000313" key="2">
    <source>
        <dbReference type="EMBL" id="SCO80668.1"/>
    </source>
</evidence>
<proteinExistence type="predicted"/>
<sequence>MAEVLGIAASVIAVVDLLAKVVSLCSQYSDQVDARDDIEQLCEAIVALETTTKKILTYILGRRGMDPEASQQLRSVMRKSHSRFERLKQQLQPSNSLKITGSSDLPVIDWQFTREDVEETIRGLERCRRRIDTSRIELDQLPIAHGASLDSQAEGYSLICSTNAYQEVLENIKR</sequence>
<reference evidence="3" key="1">
    <citation type="submission" date="2016-09" db="EMBL/GenBank/DDBJ databases">
        <authorList>
            <person name="Guldener U."/>
        </authorList>
    </citation>
    <scope>NUCLEOTIDE SEQUENCE [LARGE SCALE GENOMIC DNA]</scope>
    <source>
        <strain evidence="3">V64-1</strain>
    </source>
</reference>
<evidence type="ECO:0000256" key="1">
    <source>
        <dbReference type="SAM" id="SignalP"/>
    </source>
</evidence>
<name>A0A2H3SW29_FUSOX</name>
<keyword evidence="1" id="KW-0732">Signal</keyword>
<dbReference type="AlphaFoldDB" id="A0A2H3SW29"/>